<name>C6M469_NEISI</name>
<reference evidence="1" key="1">
    <citation type="submission" date="2009-07" db="EMBL/GenBank/DDBJ databases">
        <authorList>
            <person name="Weinstock G."/>
            <person name="Sodergren E."/>
            <person name="Clifton S."/>
            <person name="Fulton L."/>
            <person name="Fulton B."/>
            <person name="Courtney L."/>
            <person name="Fronick C."/>
            <person name="Harrison M."/>
            <person name="Strong C."/>
            <person name="Farmer C."/>
            <person name="Delahaunty K."/>
            <person name="Markovic C."/>
            <person name="Hall O."/>
            <person name="Minx P."/>
            <person name="Tomlinson C."/>
            <person name="Mitreva M."/>
            <person name="Nelson J."/>
            <person name="Hou S."/>
            <person name="Wollam A."/>
            <person name="Pepin K.H."/>
            <person name="Johnson M."/>
            <person name="Bhonagiri V."/>
            <person name="Nash W.E."/>
            <person name="Warren W."/>
            <person name="Chinwalla A."/>
            <person name="Mardis E.R."/>
            <person name="Wilson R.K."/>
        </authorList>
    </citation>
    <scope>NUCLEOTIDE SEQUENCE [LARGE SCALE GENOMIC DNA]</scope>
    <source>
        <strain evidence="1">ATCC 29256</strain>
    </source>
</reference>
<protein>
    <submittedName>
        <fullName evidence="1">Uncharacterized protein</fullName>
    </submittedName>
</protein>
<comment type="caution">
    <text evidence="1">The sequence shown here is derived from an EMBL/GenBank/DDBJ whole genome shotgun (WGS) entry which is preliminary data.</text>
</comment>
<sequence length="71" mass="7952">MMHGAGEEMRDYSKNVVKGLWWGRLTGLVIKCIDQPPPACVRIFRHPYACQDALSKSIGFQTTFGDGCLYS</sequence>
<accession>C6M469</accession>
<gene>
    <name evidence="1" type="ORF">NEISICOT_01311</name>
</gene>
<evidence type="ECO:0000313" key="2">
    <source>
        <dbReference type="Proteomes" id="UP000005365"/>
    </source>
</evidence>
<organism evidence="1 2">
    <name type="scientific">Neisseria sicca ATCC 29256</name>
    <dbReference type="NCBI Taxonomy" id="547045"/>
    <lineage>
        <taxon>Bacteria</taxon>
        <taxon>Pseudomonadati</taxon>
        <taxon>Pseudomonadota</taxon>
        <taxon>Betaproteobacteria</taxon>
        <taxon>Neisseriales</taxon>
        <taxon>Neisseriaceae</taxon>
        <taxon>Neisseria</taxon>
    </lineage>
</organism>
<proteinExistence type="predicted"/>
<dbReference type="EMBL" id="ACKO02000006">
    <property type="protein sequence ID" value="EET44981.1"/>
    <property type="molecule type" value="Genomic_DNA"/>
</dbReference>
<dbReference type="Proteomes" id="UP000005365">
    <property type="component" value="Unassembled WGS sequence"/>
</dbReference>
<dbReference type="AlphaFoldDB" id="C6M469"/>
<evidence type="ECO:0000313" key="1">
    <source>
        <dbReference type="EMBL" id="EET44981.1"/>
    </source>
</evidence>
<keyword evidence="2" id="KW-1185">Reference proteome</keyword>